<evidence type="ECO:0000256" key="2">
    <source>
        <dbReference type="ARBA" id="ARBA00022679"/>
    </source>
</evidence>
<protein>
    <submittedName>
        <fullName evidence="9">Spermine/spermidine synthase domain containing protein</fullName>
    </submittedName>
</protein>
<keyword evidence="2 4" id="KW-0808">Transferase</keyword>
<evidence type="ECO:0000259" key="7">
    <source>
        <dbReference type="PROSITE" id="PS50280"/>
    </source>
</evidence>
<keyword evidence="6" id="KW-0812">Transmembrane</keyword>
<reference evidence="9" key="1">
    <citation type="journal article" date="2021" name="Sci. Rep.">
        <title>Diploid genomic architecture of Nitzschia inconspicua, an elite biomass production diatom.</title>
        <authorList>
            <person name="Oliver A."/>
            <person name="Podell S."/>
            <person name="Pinowska A."/>
            <person name="Traller J.C."/>
            <person name="Smith S.R."/>
            <person name="McClure R."/>
            <person name="Beliaev A."/>
            <person name="Bohutskyi P."/>
            <person name="Hill E.A."/>
            <person name="Rabines A."/>
            <person name="Zheng H."/>
            <person name="Allen L.Z."/>
            <person name="Kuo A."/>
            <person name="Grigoriev I.V."/>
            <person name="Allen A.E."/>
            <person name="Hazlebeck D."/>
            <person name="Allen E.E."/>
        </authorList>
    </citation>
    <scope>NUCLEOTIDE SEQUENCE</scope>
    <source>
        <strain evidence="9">Hildebrandi</strain>
    </source>
</reference>
<dbReference type="Pfam" id="PF01564">
    <property type="entry name" value="Spermine_synth"/>
    <property type="match status" value="1"/>
</dbReference>
<dbReference type="AlphaFoldDB" id="A0A9K3PKK5"/>
<comment type="caution">
    <text evidence="9">The sequence shown here is derived from an EMBL/GenBank/DDBJ whole genome shotgun (WGS) entry which is preliminary data.</text>
</comment>
<dbReference type="Pfam" id="PF02675">
    <property type="entry name" value="AdoMet_dc"/>
    <property type="match status" value="1"/>
</dbReference>
<feature type="domain" description="PABS" evidence="8">
    <location>
        <begin position="297"/>
        <end position="579"/>
    </location>
</feature>
<dbReference type="InterPro" id="IPR003826">
    <property type="entry name" value="AdoMetDC_fam_prok"/>
</dbReference>
<dbReference type="HAMAP" id="MF_00198">
    <property type="entry name" value="Spermidine_synth"/>
    <property type="match status" value="1"/>
</dbReference>
<evidence type="ECO:0000313" key="9">
    <source>
        <dbReference type="EMBL" id="KAG7350653.1"/>
    </source>
</evidence>
<comment type="cofactor">
    <cofactor evidence="1">
        <name>pyruvate</name>
        <dbReference type="ChEBI" id="CHEBI:15361"/>
    </cofactor>
</comment>
<dbReference type="InterPro" id="IPR001214">
    <property type="entry name" value="SET_dom"/>
</dbReference>
<gene>
    <name evidence="9" type="ORF">IV203_010013</name>
</gene>
<dbReference type="CDD" id="cd02440">
    <property type="entry name" value="AdoMet_MTases"/>
    <property type="match status" value="1"/>
</dbReference>
<dbReference type="InterPro" id="IPR030374">
    <property type="entry name" value="PABS"/>
</dbReference>
<keyword evidence="6" id="KW-1133">Transmembrane helix</keyword>
<dbReference type="PROSITE" id="PS51006">
    <property type="entry name" value="PABS_2"/>
    <property type="match status" value="1"/>
</dbReference>
<dbReference type="GO" id="GO:0008295">
    <property type="term" value="P:spermidine biosynthetic process"/>
    <property type="evidence" value="ECO:0007669"/>
    <property type="project" value="InterPro"/>
</dbReference>
<dbReference type="PANTHER" id="PTHR43317">
    <property type="entry name" value="THERMOSPERMINE SYNTHASE ACAULIS5"/>
    <property type="match status" value="1"/>
</dbReference>
<evidence type="ECO:0000256" key="6">
    <source>
        <dbReference type="SAM" id="Phobius"/>
    </source>
</evidence>
<dbReference type="PROSITE" id="PS01330">
    <property type="entry name" value="PABS_1"/>
    <property type="match status" value="1"/>
</dbReference>
<dbReference type="InterPro" id="IPR001045">
    <property type="entry name" value="Spermi_synthase"/>
</dbReference>
<name>A0A9K3PKK5_9STRA</name>
<evidence type="ECO:0000259" key="8">
    <source>
        <dbReference type="PROSITE" id="PS51006"/>
    </source>
</evidence>
<organism evidence="9 10">
    <name type="scientific">Nitzschia inconspicua</name>
    <dbReference type="NCBI Taxonomy" id="303405"/>
    <lineage>
        <taxon>Eukaryota</taxon>
        <taxon>Sar</taxon>
        <taxon>Stramenopiles</taxon>
        <taxon>Ochrophyta</taxon>
        <taxon>Bacillariophyta</taxon>
        <taxon>Bacillariophyceae</taxon>
        <taxon>Bacillariophycidae</taxon>
        <taxon>Bacillariales</taxon>
        <taxon>Bacillariaceae</taxon>
        <taxon>Nitzschia</taxon>
    </lineage>
</organism>
<accession>A0A9K3PKK5</accession>
<proteinExistence type="inferred from homology"/>
<feature type="transmembrane region" description="Helical" evidence="6">
    <location>
        <begin position="20"/>
        <end position="38"/>
    </location>
</feature>
<feature type="domain" description="SET" evidence="7">
    <location>
        <begin position="667"/>
        <end position="835"/>
    </location>
</feature>
<dbReference type="GO" id="GO:0016740">
    <property type="term" value="F:transferase activity"/>
    <property type="evidence" value="ECO:0007669"/>
    <property type="project" value="UniProtKB-UniRule"/>
</dbReference>
<evidence type="ECO:0000256" key="4">
    <source>
        <dbReference type="PROSITE-ProRule" id="PRU00354"/>
    </source>
</evidence>
<dbReference type="EMBL" id="JAGRRH010000018">
    <property type="protein sequence ID" value="KAG7350653.1"/>
    <property type="molecule type" value="Genomic_DNA"/>
</dbReference>
<feature type="active site" description="Proton acceptor" evidence="4">
    <location>
        <position position="491"/>
    </location>
</feature>
<dbReference type="InterPro" id="IPR017716">
    <property type="entry name" value="S-AdoMet_deCOase_pro-enz"/>
</dbReference>
<dbReference type="OrthoDB" id="38125at2759"/>
<evidence type="ECO:0000313" key="10">
    <source>
        <dbReference type="Proteomes" id="UP000693970"/>
    </source>
</evidence>
<evidence type="ECO:0000256" key="3">
    <source>
        <dbReference type="ARBA" id="ARBA00023115"/>
    </source>
</evidence>
<reference evidence="9" key="2">
    <citation type="submission" date="2021-04" db="EMBL/GenBank/DDBJ databases">
        <authorList>
            <person name="Podell S."/>
        </authorList>
    </citation>
    <scope>NUCLEOTIDE SEQUENCE</scope>
    <source>
        <strain evidence="9">Hildebrandi</strain>
    </source>
</reference>
<sequence>MESRRAQGDQYEVVVAKKFVVLSLLLSVILAFLVGRTARVMILADHRSEGRFHSIAGASPLQMPLSTIAVLPDPVLKPGKTAPPTQYMSKTFDTTMSASTQSRWIITEDGKQQCTNNLGQNDECAAPLTKISLDLNASHGKGTSFSDPKRCNNEVNGNEDEREHLPMGQHLLMDIENVDNDFLNSEQRLATAMLELVDRCGLTLLSYHCHKLKPKGVSCAGVLLESHVSFHTWPAQGVITLDLFTCGPNSLLPLVPTVEKLFAVPPVKGVTQPKVVWAHKIRGFDDESKEDIALISDMQYFPVGRMTDFKMEIVSANTQFQRVDIYDVILAPFQNLNDYRKAQSTDGSYHSHHPELFEPDRFLYLDGVLQSRRSGDAAYHETLVHPAMFAHANPKRVAIIGGGEGATLREVLKHKTVEKAVMIEIDEILVNVSRQYLPSWSDCSMLDGSAPSCFDDARVQTHYIDAFQWFIDTFPSGMKPKEDPFDLIIMDALDPQVQKDFVNALYDGSAFLHSLPNALADGGIFVAQVGAGGAINDPAEHLTLNLNRIKFIESLVSLGFPSIRDFTDGGHSGFEASWQIIAAFKDVNTKADWLANPSLVDLKIHSRSLPTIDGTTPFHYFDGPLMQTFHHPSKQSEVHFCKGNPTIKDCIQGHGFDPERENLQLSDTLEVRQSTLGERAGRGVFAKVDIPQSAYIGLDKLIPIIHGSTQTFDLIAKWCNRIPWICDYFWGEELEYYTFGYGHIFSYNGLEEVFVDSTFHCFINHACTAANNVGHNLTVSESNADPKVMHTEILEYYYGRHSVYNPAADRQVHFYSSAFPLRNIRAGEELFDNYIAMSGRSLVYWNESVTELKAQCNGVDVGIVREYDTREEHRLQNP</sequence>
<dbReference type="PROSITE" id="PS50280">
    <property type="entry name" value="SET"/>
    <property type="match status" value="1"/>
</dbReference>
<dbReference type="GO" id="GO:0004014">
    <property type="term" value="F:adenosylmethionine decarboxylase activity"/>
    <property type="evidence" value="ECO:0007669"/>
    <property type="project" value="InterPro"/>
</dbReference>
<keyword evidence="10" id="KW-1185">Reference proteome</keyword>
<feature type="region of interest" description="Disordered" evidence="5">
    <location>
        <begin position="139"/>
        <end position="161"/>
    </location>
</feature>
<dbReference type="InterPro" id="IPR030373">
    <property type="entry name" value="PABS_CS"/>
</dbReference>
<dbReference type="Proteomes" id="UP000693970">
    <property type="component" value="Unassembled WGS sequence"/>
</dbReference>
<keyword evidence="6" id="KW-0472">Membrane</keyword>
<keyword evidence="3 4" id="KW-0620">Polyamine biosynthesis</keyword>
<evidence type="ECO:0000256" key="5">
    <source>
        <dbReference type="SAM" id="MobiDB-lite"/>
    </source>
</evidence>
<dbReference type="NCBIfam" id="TIGR03330">
    <property type="entry name" value="SAM_DCase_Bsu"/>
    <property type="match status" value="1"/>
</dbReference>
<evidence type="ECO:0000256" key="1">
    <source>
        <dbReference type="ARBA" id="ARBA00001928"/>
    </source>
</evidence>
<dbReference type="PANTHER" id="PTHR43317:SF1">
    <property type="entry name" value="THERMOSPERMINE SYNTHASE ACAULIS5"/>
    <property type="match status" value="1"/>
</dbReference>